<dbReference type="EMBL" id="UZAF01002090">
    <property type="protein sequence ID" value="VDO10006.1"/>
    <property type="molecule type" value="Genomic_DNA"/>
</dbReference>
<protein>
    <recommendedName>
        <fullName evidence="4">Transmembrane protein</fullName>
    </recommendedName>
</protein>
<dbReference type="AlphaFoldDB" id="A0A3P7SPB9"/>
<proteinExistence type="predicted"/>
<feature type="transmembrane region" description="Helical" evidence="1">
    <location>
        <begin position="142"/>
        <end position="160"/>
    </location>
</feature>
<evidence type="ECO:0000256" key="1">
    <source>
        <dbReference type="SAM" id="Phobius"/>
    </source>
</evidence>
<name>A0A3P7SPB9_HAEPC</name>
<dbReference type="Proteomes" id="UP000268014">
    <property type="component" value="Unassembled WGS sequence"/>
</dbReference>
<feature type="transmembrane region" description="Helical" evidence="1">
    <location>
        <begin position="65"/>
        <end position="87"/>
    </location>
</feature>
<dbReference type="OrthoDB" id="5858732at2759"/>
<evidence type="ECO:0000313" key="3">
    <source>
        <dbReference type="Proteomes" id="UP000268014"/>
    </source>
</evidence>
<sequence>MTRPICVQTFSTATMPSHLVISDSCGGVYVTDFEGRIKEHVLVKNSSASSVAIDEKNEVMCVLTFLLTAFLSFSGFSFLLTHFVLFIPAQPSKGVTLSFITLHLFGISLRTLFSTVHSLLPHFLPSAYIFLCFVLSRGRFLFIRFSLIALLSGRLLFIRLEGKSCNEKFEASAICINSVNTLAGVTYL</sequence>
<gene>
    <name evidence="2" type="ORF">HPLM_LOCUS1533</name>
</gene>
<keyword evidence="1" id="KW-0472">Membrane</keyword>
<reference evidence="2 3" key="1">
    <citation type="submission" date="2018-11" db="EMBL/GenBank/DDBJ databases">
        <authorList>
            <consortium name="Pathogen Informatics"/>
        </authorList>
    </citation>
    <scope>NUCLEOTIDE SEQUENCE [LARGE SCALE GENOMIC DNA]</scope>
    <source>
        <strain evidence="2 3">MHpl1</strain>
    </source>
</reference>
<accession>A0A3P7SPB9</accession>
<keyword evidence="1" id="KW-1133">Transmembrane helix</keyword>
<keyword evidence="3" id="KW-1185">Reference proteome</keyword>
<feature type="transmembrane region" description="Helical" evidence="1">
    <location>
        <begin position="119"/>
        <end position="135"/>
    </location>
</feature>
<organism evidence="2 3">
    <name type="scientific">Haemonchus placei</name>
    <name type="common">Barber's pole worm</name>
    <dbReference type="NCBI Taxonomy" id="6290"/>
    <lineage>
        <taxon>Eukaryota</taxon>
        <taxon>Metazoa</taxon>
        <taxon>Ecdysozoa</taxon>
        <taxon>Nematoda</taxon>
        <taxon>Chromadorea</taxon>
        <taxon>Rhabditida</taxon>
        <taxon>Rhabditina</taxon>
        <taxon>Rhabditomorpha</taxon>
        <taxon>Strongyloidea</taxon>
        <taxon>Trichostrongylidae</taxon>
        <taxon>Haemonchus</taxon>
    </lineage>
</organism>
<evidence type="ECO:0000313" key="2">
    <source>
        <dbReference type="EMBL" id="VDO10006.1"/>
    </source>
</evidence>
<keyword evidence="1" id="KW-0812">Transmembrane</keyword>
<evidence type="ECO:0008006" key="4">
    <source>
        <dbReference type="Google" id="ProtNLM"/>
    </source>
</evidence>